<dbReference type="Gene3D" id="3.30.70.141">
    <property type="entry name" value="Nucleoside diphosphate kinase-like domain"/>
    <property type="match status" value="1"/>
</dbReference>
<feature type="domain" description="Nucleoside diphosphate kinase-like" evidence="2">
    <location>
        <begin position="55"/>
        <end position="190"/>
    </location>
</feature>
<proteinExistence type="inferred from homology"/>
<dbReference type="GO" id="GO:0016301">
    <property type="term" value="F:kinase activity"/>
    <property type="evidence" value="ECO:0007669"/>
    <property type="project" value="UniProtKB-KW"/>
</dbReference>
<keyword evidence="3" id="KW-0808">Transferase</keyword>
<dbReference type="PROSITE" id="PS51374">
    <property type="entry name" value="NDPK_LIKE"/>
    <property type="match status" value="1"/>
</dbReference>
<keyword evidence="3" id="KW-0418">Kinase</keyword>
<dbReference type="InterPro" id="IPR036850">
    <property type="entry name" value="NDK-like_dom_sf"/>
</dbReference>
<dbReference type="InterPro" id="IPR034907">
    <property type="entry name" value="NDK-like_dom"/>
</dbReference>
<reference evidence="3 4" key="1">
    <citation type="submission" date="2020-08" db="EMBL/GenBank/DDBJ databases">
        <title>Genomic Encyclopedia of Archaeal and Bacterial Type Strains, Phase II (KMG-II): from individual species to whole genera.</title>
        <authorList>
            <person name="Goeker M."/>
        </authorList>
    </citation>
    <scope>NUCLEOTIDE SEQUENCE [LARGE SCALE GENOMIC DNA]</scope>
    <source>
        <strain evidence="3 4">DSM 43850</strain>
    </source>
</reference>
<comment type="caution">
    <text evidence="3">The sequence shown here is derived from an EMBL/GenBank/DDBJ whole genome shotgun (WGS) entry which is preliminary data.</text>
</comment>
<evidence type="ECO:0000313" key="3">
    <source>
        <dbReference type="EMBL" id="MBA8923276.1"/>
    </source>
</evidence>
<accession>A0ABR6B8T5</accession>
<keyword evidence="4" id="KW-1185">Reference proteome</keyword>
<gene>
    <name evidence="3" type="ORF">BC739_000473</name>
</gene>
<dbReference type="Proteomes" id="UP000517916">
    <property type="component" value="Unassembled WGS sequence"/>
</dbReference>
<name>A0ABR6B8T5_9PSEU</name>
<dbReference type="Pfam" id="PF00334">
    <property type="entry name" value="NDK"/>
    <property type="match status" value="1"/>
</dbReference>
<dbReference type="RefSeq" id="WP_182836119.1">
    <property type="nucleotide sequence ID" value="NZ_BAAABQ010000046.1"/>
</dbReference>
<dbReference type="SUPFAM" id="SSF54919">
    <property type="entry name" value="Nucleoside diphosphate kinase, NDK"/>
    <property type="match status" value="1"/>
</dbReference>
<comment type="caution">
    <text evidence="1">Lacks conserved residue(s) required for the propagation of feature annotation.</text>
</comment>
<evidence type="ECO:0000313" key="4">
    <source>
        <dbReference type="Proteomes" id="UP000517916"/>
    </source>
</evidence>
<dbReference type="EMBL" id="JACJID010000001">
    <property type="protein sequence ID" value="MBA8923276.1"/>
    <property type="molecule type" value="Genomic_DNA"/>
</dbReference>
<organism evidence="3 4">
    <name type="scientific">Kutzneria viridogrisea</name>
    <dbReference type="NCBI Taxonomy" id="47990"/>
    <lineage>
        <taxon>Bacteria</taxon>
        <taxon>Bacillati</taxon>
        <taxon>Actinomycetota</taxon>
        <taxon>Actinomycetes</taxon>
        <taxon>Pseudonocardiales</taxon>
        <taxon>Pseudonocardiaceae</taxon>
        <taxon>Kutzneria</taxon>
    </lineage>
</organism>
<protein>
    <submittedName>
        <fullName evidence="3">Nucleoside diphosphate kinase</fullName>
    </submittedName>
</protein>
<sequence length="324" mass="35879">MHEELRGRYGPLLLESLSRNERKRELFGADTFFQESWAQLAELTPDPADFASRHGLLLLKPDAVVARQLLTTVDWLERSGFTVVAARKVALTPAVVRSLWYFQWNLATAHRRRIADLFTATVSSLLLVIRKDGGSTLPVSTLLTELKGPTDPDRRQPGQLRYELGRFSFLLNLVHTADEPADVVRELGVHMDYAARGEVFRRALRGEDSGQHARALAGELYAAAPARDLRFEPAATRLRAEAQRLARGGGLHEAARADLVDALAAQGEEGLRELLSAAWRHELALDPWDVTVVGASVFPMKDRTYQPVIAAVTAADWLPIVAGH</sequence>
<evidence type="ECO:0000256" key="1">
    <source>
        <dbReference type="PROSITE-ProRule" id="PRU00706"/>
    </source>
</evidence>
<comment type="similarity">
    <text evidence="1">Belongs to the NDK family.</text>
</comment>
<evidence type="ECO:0000259" key="2">
    <source>
        <dbReference type="Pfam" id="PF00334"/>
    </source>
</evidence>